<protein>
    <submittedName>
        <fullName evidence="1">Uncharacterized protein</fullName>
    </submittedName>
</protein>
<name>A0A6C0LIV1_9ZZZZ</name>
<dbReference type="PANTHER" id="PTHR40743">
    <property type="entry name" value="NUCLEOTIDE-DIPHOSPHO-SUGAR TRANSFERASE CONTAINING PROTEIN"/>
    <property type="match status" value="1"/>
</dbReference>
<proteinExistence type="predicted"/>
<reference evidence="1" key="1">
    <citation type="journal article" date="2020" name="Nature">
        <title>Giant virus diversity and host interactions through global metagenomics.</title>
        <authorList>
            <person name="Schulz F."/>
            <person name="Roux S."/>
            <person name="Paez-Espino D."/>
            <person name="Jungbluth S."/>
            <person name="Walsh D.A."/>
            <person name="Denef V.J."/>
            <person name="McMahon K.D."/>
            <person name="Konstantinidis K.T."/>
            <person name="Eloe-Fadrosh E.A."/>
            <person name="Kyrpides N.C."/>
            <person name="Woyke T."/>
        </authorList>
    </citation>
    <scope>NUCLEOTIDE SEQUENCE</scope>
    <source>
        <strain evidence="1">GVMAG-M-3300027833-11</strain>
    </source>
</reference>
<evidence type="ECO:0000313" key="1">
    <source>
        <dbReference type="EMBL" id="QHU30437.1"/>
    </source>
</evidence>
<organism evidence="1">
    <name type="scientific">viral metagenome</name>
    <dbReference type="NCBI Taxonomy" id="1070528"/>
    <lineage>
        <taxon>unclassified sequences</taxon>
        <taxon>metagenomes</taxon>
        <taxon>organismal metagenomes</taxon>
    </lineage>
</organism>
<dbReference type="EMBL" id="MN740508">
    <property type="protein sequence ID" value="QHU30437.1"/>
    <property type="molecule type" value="Genomic_DNA"/>
</dbReference>
<sequence length="498" mass="57196">MHSHVKSFNWIYNNNCNIVDKKGLDYLHSPCAISSIPQSIPINDRKIILIQQFFIHSDPSRNKEILETLKMNVHNENIHEIHLINEKVYTAEQLGINNEKIKQIVISGDRLTYKEALKYSIDNLQNAVVVLANSDIFFDKSIMQCKNLDLQDSMICLSRYKLRGHNLNNAIVDAYNGWSQDSWIWLSDTSFNYEELDKTNFHLGKPGCDNRIAFLASQMGLSIYNITNIIKSYHHHATEIRNYTASDRVHPERYMSIVPPRNCSSLTTFLPANDAHYLANHFDKHGNLSIVNARSEDMVLLRRGFLSLNDPNLTINLSDVKQFIFNSTFVFVDIPYTLPYYHPCSNARVEFSVNTQWLNLKDRFLDYRCMDYCIAKRRNFLQYSGKSIIVATNRGNLLRTRTQNDCCNFSNAVQIIDIDVKNVTQAIHNISSSYDSNKIVLLDTGADLIFGTLLFKSNIPSIAIGPSINSYFNILDKSHASTMIDAYQIEANHNWLTI</sequence>
<dbReference type="PANTHER" id="PTHR40743:SF1">
    <property type="entry name" value="POSSIBLE GLYCOSYLTRANSFERASE"/>
    <property type="match status" value="1"/>
</dbReference>
<dbReference type="AlphaFoldDB" id="A0A6C0LIV1"/>
<accession>A0A6C0LIV1</accession>